<dbReference type="InterPro" id="IPR039424">
    <property type="entry name" value="SBP_5"/>
</dbReference>
<dbReference type="InterPro" id="IPR030678">
    <property type="entry name" value="Peptide/Ni-bd"/>
</dbReference>
<dbReference type="Gene3D" id="3.10.105.10">
    <property type="entry name" value="Dipeptide-binding Protein, Domain 3"/>
    <property type="match status" value="1"/>
</dbReference>
<comment type="subcellular location">
    <subcellularLocation>
        <location evidence="1">Periplasm</location>
    </subcellularLocation>
</comment>
<accession>A0A159YY41</accession>
<evidence type="ECO:0000256" key="3">
    <source>
        <dbReference type="ARBA" id="ARBA00022729"/>
    </source>
</evidence>
<dbReference type="AlphaFoldDB" id="A0A159YY41"/>
<evidence type="ECO:0000256" key="1">
    <source>
        <dbReference type="ARBA" id="ARBA00004418"/>
    </source>
</evidence>
<dbReference type="Proteomes" id="UP000076128">
    <property type="component" value="Chromosome"/>
</dbReference>
<proteinExistence type="inferred from homology"/>
<dbReference type="InterPro" id="IPR000914">
    <property type="entry name" value="SBP_5_dom"/>
</dbReference>
<dbReference type="STRING" id="1335048.AKL17_0043"/>
<dbReference type="GO" id="GO:1904680">
    <property type="term" value="F:peptide transmembrane transporter activity"/>
    <property type="evidence" value="ECO:0007669"/>
    <property type="project" value="TreeGrafter"/>
</dbReference>
<gene>
    <name evidence="5" type="ORF">AKL17_0043</name>
</gene>
<comment type="similarity">
    <text evidence="2">Belongs to the bacterial solute-binding protein 5 family.</text>
</comment>
<dbReference type="GO" id="GO:0015833">
    <property type="term" value="P:peptide transport"/>
    <property type="evidence" value="ECO:0007669"/>
    <property type="project" value="TreeGrafter"/>
</dbReference>
<dbReference type="PANTHER" id="PTHR30290">
    <property type="entry name" value="PERIPLASMIC BINDING COMPONENT OF ABC TRANSPORTER"/>
    <property type="match status" value="1"/>
</dbReference>
<protein>
    <submittedName>
        <fullName evidence="5">Oligopeptide ABC transpoter oligopeptide-binding protein</fullName>
    </submittedName>
</protein>
<dbReference type="GO" id="GO:0030288">
    <property type="term" value="C:outer membrane-bounded periplasmic space"/>
    <property type="evidence" value="ECO:0007669"/>
    <property type="project" value="UniProtKB-ARBA"/>
</dbReference>
<dbReference type="GO" id="GO:0043190">
    <property type="term" value="C:ATP-binding cassette (ABC) transporter complex"/>
    <property type="evidence" value="ECO:0007669"/>
    <property type="project" value="InterPro"/>
</dbReference>
<evidence type="ECO:0000259" key="4">
    <source>
        <dbReference type="Pfam" id="PF00496"/>
    </source>
</evidence>
<dbReference type="Gene3D" id="3.40.190.10">
    <property type="entry name" value="Periplasmic binding protein-like II"/>
    <property type="match status" value="1"/>
</dbReference>
<reference evidence="5 6" key="1">
    <citation type="submission" date="2015-09" db="EMBL/GenBank/DDBJ databases">
        <title>Complete genome sequence of Defluviimonas alba cai42t isolated from an oilfield in Xinjiang.</title>
        <authorList>
            <person name="Geng S."/>
            <person name="Pan X."/>
            <person name="Wu X."/>
        </authorList>
    </citation>
    <scope>NUCLEOTIDE SEQUENCE [LARGE SCALE GENOMIC DNA]</scope>
    <source>
        <strain evidence="6">cai42</strain>
    </source>
</reference>
<evidence type="ECO:0000256" key="2">
    <source>
        <dbReference type="ARBA" id="ARBA00005695"/>
    </source>
</evidence>
<dbReference type="PIRSF" id="PIRSF002741">
    <property type="entry name" value="MppA"/>
    <property type="match status" value="1"/>
</dbReference>
<dbReference type="OrthoDB" id="9803988at2"/>
<organism evidence="5 6">
    <name type="scientific">Frigidibacter mobilis</name>
    <dbReference type="NCBI Taxonomy" id="1335048"/>
    <lineage>
        <taxon>Bacteria</taxon>
        <taxon>Pseudomonadati</taxon>
        <taxon>Pseudomonadota</taxon>
        <taxon>Alphaproteobacteria</taxon>
        <taxon>Rhodobacterales</taxon>
        <taxon>Paracoccaceae</taxon>
        <taxon>Frigidibacter</taxon>
    </lineage>
</organism>
<dbReference type="EMBL" id="CP012661">
    <property type="protein sequence ID" value="AMY67305.1"/>
    <property type="molecule type" value="Genomic_DNA"/>
</dbReference>
<dbReference type="PATRIC" id="fig|1335048.3.peg.46"/>
<dbReference type="Gene3D" id="3.90.76.10">
    <property type="entry name" value="Dipeptide-binding Protein, Domain 1"/>
    <property type="match status" value="1"/>
</dbReference>
<keyword evidence="6" id="KW-1185">Reference proteome</keyword>
<dbReference type="InterPro" id="IPR023765">
    <property type="entry name" value="SBP_5_CS"/>
</dbReference>
<keyword evidence="3" id="KW-0732">Signal</keyword>
<dbReference type="PANTHER" id="PTHR30290:SF38">
    <property type="entry name" value="D,D-DIPEPTIDE-BINDING PERIPLASMIC PROTEIN DDPA-RELATED"/>
    <property type="match status" value="1"/>
</dbReference>
<name>A0A159YY41_9RHOB</name>
<dbReference type="RefSeq" id="WP_066808400.1">
    <property type="nucleotide sequence ID" value="NZ_CP012661.1"/>
</dbReference>
<dbReference type="Pfam" id="PF00496">
    <property type="entry name" value="SBP_bac_5"/>
    <property type="match status" value="1"/>
</dbReference>
<dbReference type="SUPFAM" id="SSF53850">
    <property type="entry name" value="Periplasmic binding protein-like II"/>
    <property type="match status" value="1"/>
</dbReference>
<evidence type="ECO:0000313" key="5">
    <source>
        <dbReference type="EMBL" id="AMY67305.1"/>
    </source>
</evidence>
<dbReference type="KEGG" id="daa:AKL17_0043"/>
<sequence>MISRRNFGRYSLGAGAATLWLPKGMALAQDTARPTLTIAVDNLWANINTINGISTTTRRFFPNLYSHLVERDYIADEQGLALVPGLATEWSRDGKVWTLKLREGVKFHNGETMTAEDVAFTLGPERLWGEKPFEPRGKTFTAGFVRVEAVGDLTVEIETEREDPYIPGKLTGYIGFVVPKAAYLDMGVDTFGQAPIGTGPYRVTLFRSGEVLEMEAFDDYWGGTPPAQKLIWRIVPEFAGRMAGLVSGEFDFIANIPTDQEAQLASYDNVTVARALAGNYPAFAFNTRPDPEDNPLVDVNLRKAMVQAIDMDAIVQALFGDTTFHPAVPFNFPEYGDFYDPDMVNPLPYDPEAARALVEASGYDGQVLRWHITRQFYPNYEAAAEIMVEQWRQIGVNVQAVILDNFELVYTRPYHLMNMSMSTDFIPGDPYQPLWLDWGPTASRSTAHWKTWDPTPEYLAAGKEFEEAVEFEDRKAAYLKLSQAWQDVTPGYYLWKSVYNWAHRADIGFVPRPDGEMRMFGDYMALPA</sequence>
<evidence type="ECO:0000313" key="6">
    <source>
        <dbReference type="Proteomes" id="UP000076128"/>
    </source>
</evidence>
<feature type="domain" description="Solute-binding protein family 5" evidence="4">
    <location>
        <begin position="82"/>
        <end position="438"/>
    </location>
</feature>
<dbReference type="PROSITE" id="PS01040">
    <property type="entry name" value="SBP_BACTERIAL_5"/>
    <property type="match status" value="1"/>
</dbReference>